<feature type="region of interest" description="Disordered" evidence="1">
    <location>
        <begin position="127"/>
        <end position="160"/>
    </location>
</feature>
<proteinExistence type="predicted"/>
<feature type="compositionally biased region" description="Polar residues" evidence="1">
    <location>
        <begin position="141"/>
        <end position="160"/>
    </location>
</feature>
<keyword evidence="3" id="KW-1185">Reference proteome</keyword>
<comment type="caution">
    <text evidence="2">The sequence shown here is derived from an EMBL/GenBank/DDBJ whole genome shotgun (WGS) entry which is preliminary data.</text>
</comment>
<evidence type="ECO:0000256" key="1">
    <source>
        <dbReference type="SAM" id="MobiDB-lite"/>
    </source>
</evidence>
<protein>
    <recommendedName>
        <fullName evidence="4">ATPase AAA-type core domain-containing protein</fullName>
    </recommendedName>
</protein>
<evidence type="ECO:0000313" key="2">
    <source>
        <dbReference type="EMBL" id="KAG1818672.1"/>
    </source>
</evidence>
<dbReference type="Gene3D" id="3.40.50.300">
    <property type="entry name" value="P-loop containing nucleotide triphosphate hydrolases"/>
    <property type="match status" value="1"/>
</dbReference>
<dbReference type="InterPro" id="IPR027417">
    <property type="entry name" value="P-loop_NTPase"/>
</dbReference>
<dbReference type="SUPFAM" id="SSF52540">
    <property type="entry name" value="P-loop containing nucleoside triphosphate hydrolases"/>
    <property type="match status" value="1"/>
</dbReference>
<name>A0A9P7JF30_9AGAM</name>
<evidence type="ECO:0008006" key="4">
    <source>
        <dbReference type="Google" id="ProtNLM"/>
    </source>
</evidence>
<gene>
    <name evidence="2" type="ORF">BJ212DRAFT_1586972</name>
</gene>
<dbReference type="EMBL" id="JABBWG010000011">
    <property type="protein sequence ID" value="KAG1818672.1"/>
    <property type="molecule type" value="Genomic_DNA"/>
</dbReference>
<feature type="region of interest" description="Disordered" evidence="1">
    <location>
        <begin position="1"/>
        <end position="30"/>
    </location>
</feature>
<dbReference type="GeneID" id="64636411"/>
<sequence length="341" mass="37069">MKQGYRLTETFWEEEEPSEGSKQGREDKPNEALQAQWPAIALPALYSCSCCEKNVNSLLTPPATVSSSQSWLVVVAMNEIVQACGQRYGFGKVLVAVHFIRIKQACGSQVLLLCPVEAEMPPPEDTNLTPALGNPSRIGASPSSTTPATNELTSPNTPCLPSSKPKLCSARSTLEVWKPIEASYCQDHTRLSHLVEACVEMMPELVDMPLSSGSTIYTSTGVQPPRGVLLHDPPGCGKTLPANAIAVMRSLATKFMYANEHVDIVRALKVPFTGTDQARRDAQSTSRGSGGCLFRWIGMMEIFGDPPRVLFVCTQDKVGPNASAVQWRKHKRCRPSLLALA</sequence>
<dbReference type="Proteomes" id="UP000807769">
    <property type="component" value="Unassembled WGS sequence"/>
</dbReference>
<organism evidence="2 3">
    <name type="scientific">Suillus subaureus</name>
    <dbReference type="NCBI Taxonomy" id="48587"/>
    <lineage>
        <taxon>Eukaryota</taxon>
        <taxon>Fungi</taxon>
        <taxon>Dikarya</taxon>
        <taxon>Basidiomycota</taxon>
        <taxon>Agaricomycotina</taxon>
        <taxon>Agaricomycetes</taxon>
        <taxon>Agaricomycetidae</taxon>
        <taxon>Boletales</taxon>
        <taxon>Suillineae</taxon>
        <taxon>Suillaceae</taxon>
        <taxon>Suillus</taxon>
    </lineage>
</organism>
<dbReference type="RefSeq" id="XP_041194544.1">
    <property type="nucleotide sequence ID" value="XM_041342395.1"/>
</dbReference>
<reference evidence="2" key="1">
    <citation type="journal article" date="2020" name="New Phytol.">
        <title>Comparative genomics reveals dynamic genome evolution in host specialist ectomycorrhizal fungi.</title>
        <authorList>
            <person name="Lofgren L.A."/>
            <person name="Nguyen N.H."/>
            <person name="Vilgalys R."/>
            <person name="Ruytinx J."/>
            <person name="Liao H.L."/>
            <person name="Branco S."/>
            <person name="Kuo A."/>
            <person name="LaButti K."/>
            <person name="Lipzen A."/>
            <person name="Andreopoulos W."/>
            <person name="Pangilinan J."/>
            <person name="Riley R."/>
            <person name="Hundley H."/>
            <person name="Na H."/>
            <person name="Barry K."/>
            <person name="Grigoriev I.V."/>
            <person name="Stajich J.E."/>
            <person name="Kennedy P.G."/>
        </authorList>
    </citation>
    <scope>NUCLEOTIDE SEQUENCE</scope>
    <source>
        <strain evidence="2">MN1</strain>
    </source>
</reference>
<dbReference type="OrthoDB" id="10623215at2759"/>
<evidence type="ECO:0000313" key="3">
    <source>
        <dbReference type="Proteomes" id="UP000807769"/>
    </source>
</evidence>
<accession>A0A9P7JF30</accession>
<dbReference type="AlphaFoldDB" id="A0A9P7JF30"/>